<organism evidence="1">
    <name type="scientific">marine metagenome</name>
    <dbReference type="NCBI Taxonomy" id="408172"/>
    <lineage>
        <taxon>unclassified sequences</taxon>
        <taxon>metagenomes</taxon>
        <taxon>ecological metagenomes</taxon>
    </lineage>
</organism>
<proteinExistence type="predicted"/>
<dbReference type="EMBL" id="UINC01129473">
    <property type="protein sequence ID" value="SVD09894.1"/>
    <property type="molecule type" value="Genomic_DNA"/>
</dbReference>
<protein>
    <recommendedName>
        <fullName evidence="2">Recombination protein RecR</fullName>
    </recommendedName>
</protein>
<name>A0A382SJ19_9ZZZZ</name>
<dbReference type="AlphaFoldDB" id="A0A382SJ19"/>
<sequence>KITRLSRGLPVGGHLEYVDEATLTKSIHERVEIDSAL</sequence>
<gene>
    <name evidence="1" type="ORF">METZ01_LOCUS362748</name>
</gene>
<dbReference type="Pfam" id="PF21175">
    <property type="entry name" value="RecR_C"/>
    <property type="match status" value="1"/>
</dbReference>
<evidence type="ECO:0000313" key="1">
    <source>
        <dbReference type="EMBL" id="SVD09894.1"/>
    </source>
</evidence>
<reference evidence="1" key="1">
    <citation type="submission" date="2018-05" db="EMBL/GenBank/DDBJ databases">
        <authorList>
            <person name="Lanie J.A."/>
            <person name="Ng W.-L."/>
            <person name="Kazmierczak K.M."/>
            <person name="Andrzejewski T.M."/>
            <person name="Davidsen T.M."/>
            <person name="Wayne K.J."/>
            <person name="Tettelin H."/>
            <person name="Glass J.I."/>
            <person name="Rusch D."/>
            <person name="Podicherti R."/>
            <person name="Tsui H.-C.T."/>
            <person name="Winkler M.E."/>
        </authorList>
    </citation>
    <scope>NUCLEOTIDE SEQUENCE</scope>
</reference>
<evidence type="ECO:0008006" key="2">
    <source>
        <dbReference type="Google" id="ProtNLM"/>
    </source>
</evidence>
<accession>A0A382SJ19</accession>
<dbReference type="Gene3D" id="6.10.250.240">
    <property type="match status" value="1"/>
</dbReference>
<dbReference type="InterPro" id="IPR023627">
    <property type="entry name" value="Rcmb_RecR"/>
</dbReference>
<dbReference type="SUPFAM" id="SSF111304">
    <property type="entry name" value="Recombination protein RecR"/>
    <property type="match status" value="1"/>
</dbReference>
<feature type="non-terminal residue" evidence="1">
    <location>
        <position position="1"/>
    </location>
</feature>